<reference evidence="1" key="1">
    <citation type="journal article" date="2023" name="G3 (Bethesda)">
        <title>A reference genome for the long-term kleptoplast-retaining sea slug Elysia crispata morphotype clarki.</title>
        <authorList>
            <person name="Eastman K.E."/>
            <person name="Pendleton A.L."/>
            <person name="Shaikh M.A."/>
            <person name="Suttiyut T."/>
            <person name="Ogas R."/>
            <person name="Tomko P."/>
            <person name="Gavelis G."/>
            <person name="Widhalm J.R."/>
            <person name="Wisecaver J.H."/>
        </authorList>
    </citation>
    <scope>NUCLEOTIDE SEQUENCE</scope>
    <source>
        <strain evidence="1">ECLA1</strain>
    </source>
</reference>
<evidence type="ECO:0000313" key="2">
    <source>
        <dbReference type="Proteomes" id="UP001283361"/>
    </source>
</evidence>
<dbReference type="EMBL" id="JAWDGP010002877">
    <property type="protein sequence ID" value="KAK3779168.1"/>
    <property type="molecule type" value="Genomic_DNA"/>
</dbReference>
<protein>
    <submittedName>
        <fullName evidence="1">Uncharacterized protein</fullName>
    </submittedName>
</protein>
<evidence type="ECO:0000313" key="1">
    <source>
        <dbReference type="EMBL" id="KAK3779168.1"/>
    </source>
</evidence>
<name>A0AAE1A0P5_9GAST</name>
<sequence>MRVTATHSHCTVRQYSKAIYMDTLLTIINHSYLVGSEGKSSRHNIDIVEFATSFVLPYDNRVQTCVMAGFRTPRSVYLFPSLYL</sequence>
<dbReference type="Proteomes" id="UP001283361">
    <property type="component" value="Unassembled WGS sequence"/>
</dbReference>
<keyword evidence="2" id="KW-1185">Reference proteome</keyword>
<dbReference type="AlphaFoldDB" id="A0AAE1A0P5"/>
<organism evidence="1 2">
    <name type="scientific">Elysia crispata</name>
    <name type="common">lettuce slug</name>
    <dbReference type="NCBI Taxonomy" id="231223"/>
    <lineage>
        <taxon>Eukaryota</taxon>
        <taxon>Metazoa</taxon>
        <taxon>Spiralia</taxon>
        <taxon>Lophotrochozoa</taxon>
        <taxon>Mollusca</taxon>
        <taxon>Gastropoda</taxon>
        <taxon>Heterobranchia</taxon>
        <taxon>Euthyneura</taxon>
        <taxon>Panpulmonata</taxon>
        <taxon>Sacoglossa</taxon>
        <taxon>Placobranchoidea</taxon>
        <taxon>Plakobranchidae</taxon>
        <taxon>Elysia</taxon>
    </lineage>
</organism>
<gene>
    <name evidence="1" type="ORF">RRG08_037230</name>
</gene>
<accession>A0AAE1A0P5</accession>
<comment type="caution">
    <text evidence="1">The sequence shown here is derived from an EMBL/GenBank/DDBJ whole genome shotgun (WGS) entry which is preliminary data.</text>
</comment>
<proteinExistence type="predicted"/>